<keyword evidence="6" id="KW-0597">Phosphoprotein</keyword>
<comment type="function">
    <text evidence="5">May play the central regulatory role in sporulation. It may be an element of the effector pathway responsible for the activation of sporulation genes in response to nutritional stress. Spo0A may act in concert with spo0H (a sigma factor) to control the expression of some genes that are critical to the sporulation process.</text>
</comment>
<organism evidence="10 11">
    <name type="scientific">Oceanirhabdus seepicola</name>
    <dbReference type="NCBI Taxonomy" id="2828781"/>
    <lineage>
        <taxon>Bacteria</taxon>
        <taxon>Bacillati</taxon>
        <taxon>Bacillota</taxon>
        <taxon>Clostridia</taxon>
        <taxon>Eubacteriales</taxon>
        <taxon>Clostridiaceae</taxon>
        <taxon>Oceanirhabdus</taxon>
    </lineage>
</organism>
<dbReference type="InterPro" id="IPR001867">
    <property type="entry name" value="OmpR/PhoB-type_DNA-bd"/>
</dbReference>
<evidence type="ECO:0000313" key="11">
    <source>
        <dbReference type="Proteomes" id="UP001056429"/>
    </source>
</evidence>
<dbReference type="InterPro" id="IPR039420">
    <property type="entry name" value="WalR-like"/>
</dbReference>
<dbReference type="SMART" id="SM00448">
    <property type="entry name" value="REC"/>
    <property type="match status" value="1"/>
</dbReference>
<dbReference type="GO" id="GO:0000976">
    <property type="term" value="F:transcription cis-regulatory region binding"/>
    <property type="evidence" value="ECO:0007669"/>
    <property type="project" value="TreeGrafter"/>
</dbReference>
<dbReference type="EMBL" id="JAGSOJ010000004">
    <property type="protein sequence ID" value="MCM1991835.1"/>
    <property type="molecule type" value="Genomic_DNA"/>
</dbReference>
<dbReference type="Gene3D" id="1.10.10.10">
    <property type="entry name" value="Winged helix-like DNA-binding domain superfamily/Winged helix DNA-binding domain"/>
    <property type="match status" value="1"/>
</dbReference>
<dbReference type="GO" id="GO:0006355">
    <property type="term" value="P:regulation of DNA-templated transcription"/>
    <property type="evidence" value="ECO:0007669"/>
    <property type="project" value="InterPro"/>
</dbReference>
<evidence type="ECO:0000256" key="3">
    <source>
        <dbReference type="ARBA" id="ARBA00023125"/>
    </source>
</evidence>
<keyword evidence="11" id="KW-1185">Reference proteome</keyword>
<dbReference type="InterPro" id="IPR001789">
    <property type="entry name" value="Sig_transdc_resp-reg_receiver"/>
</dbReference>
<dbReference type="CDD" id="cd00383">
    <property type="entry name" value="trans_reg_C"/>
    <property type="match status" value="1"/>
</dbReference>
<reference evidence="10" key="2">
    <citation type="submission" date="2021-04" db="EMBL/GenBank/DDBJ databases">
        <authorList>
            <person name="Dong X."/>
        </authorList>
    </citation>
    <scope>NUCLEOTIDE SEQUENCE</scope>
    <source>
        <strain evidence="10">ZWT</strain>
    </source>
</reference>
<evidence type="ECO:0000259" key="8">
    <source>
        <dbReference type="PROSITE" id="PS50110"/>
    </source>
</evidence>
<dbReference type="RefSeq" id="WP_250860971.1">
    <property type="nucleotide sequence ID" value="NZ_JAGSOJ010000004.1"/>
</dbReference>
<sequence>MFKILIVEDDFQIRNELSQLLMRNNYDVVALEEFDKSIDKIKNENPHLILLDINIPYIDGYKLCSEIRSFSSVPIIFVTSRDSDLDELMSISIGGDDFITKPYNTSILIARISSLLKRAYSNDSISDIIEYKGVKINILSSELEYEGKKIELTKTELKIMNYLFVNKNKIVPRADIVEYLWDSEVFVDDNALSVNITRIRKKLEEIDIFDFIKTKRGQGYIL</sequence>
<evidence type="ECO:0000256" key="5">
    <source>
        <dbReference type="ARBA" id="ARBA00024867"/>
    </source>
</evidence>
<dbReference type="GO" id="GO:0032993">
    <property type="term" value="C:protein-DNA complex"/>
    <property type="evidence" value="ECO:0007669"/>
    <property type="project" value="TreeGrafter"/>
</dbReference>
<dbReference type="PANTHER" id="PTHR48111:SF43">
    <property type="entry name" value="STAGE 0 SPORULATION PROTEIN A HOMOLOG"/>
    <property type="match status" value="1"/>
</dbReference>
<gene>
    <name evidence="10" type="ORF">KDK92_19015</name>
</gene>
<dbReference type="Proteomes" id="UP001056429">
    <property type="component" value="Unassembled WGS sequence"/>
</dbReference>
<reference evidence="10" key="1">
    <citation type="journal article" date="2021" name="mSystems">
        <title>Bacteria and Archaea Synergistically Convert Glycine Betaine to Biogenic Methane in the Formosa Cold Seep of the South China Sea.</title>
        <authorList>
            <person name="Li L."/>
            <person name="Zhang W."/>
            <person name="Zhang S."/>
            <person name="Song L."/>
            <person name="Sun Q."/>
            <person name="Zhang H."/>
            <person name="Xiang H."/>
            <person name="Dong X."/>
        </authorList>
    </citation>
    <scope>NUCLEOTIDE SEQUENCE</scope>
    <source>
        <strain evidence="10">ZWT</strain>
    </source>
</reference>
<proteinExistence type="predicted"/>
<dbReference type="PROSITE" id="PS50110">
    <property type="entry name" value="RESPONSE_REGULATORY"/>
    <property type="match status" value="1"/>
</dbReference>
<protein>
    <recommendedName>
        <fullName evidence="1">Stage 0 sporulation protein A homolog</fullName>
    </recommendedName>
</protein>
<dbReference type="SMART" id="SM00862">
    <property type="entry name" value="Trans_reg_C"/>
    <property type="match status" value="1"/>
</dbReference>
<evidence type="ECO:0000256" key="4">
    <source>
        <dbReference type="ARBA" id="ARBA00023163"/>
    </source>
</evidence>
<evidence type="ECO:0000256" key="2">
    <source>
        <dbReference type="ARBA" id="ARBA00023015"/>
    </source>
</evidence>
<dbReference type="Pfam" id="PF00072">
    <property type="entry name" value="Response_reg"/>
    <property type="match status" value="1"/>
</dbReference>
<dbReference type="InterPro" id="IPR011006">
    <property type="entry name" value="CheY-like_superfamily"/>
</dbReference>
<dbReference type="SUPFAM" id="SSF52172">
    <property type="entry name" value="CheY-like"/>
    <property type="match status" value="1"/>
</dbReference>
<evidence type="ECO:0000259" key="9">
    <source>
        <dbReference type="PROSITE" id="PS51755"/>
    </source>
</evidence>
<feature type="DNA-binding region" description="OmpR/PhoB-type" evidence="7">
    <location>
        <begin position="126"/>
        <end position="222"/>
    </location>
</feature>
<feature type="domain" description="OmpR/PhoB-type" evidence="9">
    <location>
        <begin position="126"/>
        <end position="222"/>
    </location>
</feature>
<accession>A0A9J6P5H9</accession>
<dbReference type="GO" id="GO:0000156">
    <property type="term" value="F:phosphorelay response regulator activity"/>
    <property type="evidence" value="ECO:0007669"/>
    <property type="project" value="TreeGrafter"/>
</dbReference>
<feature type="modified residue" description="4-aspartylphosphate" evidence="6">
    <location>
        <position position="52"/>
    </location>
</feature>
<dbReference type="InterPro" id="IPR036388">
    <property type="entry name" value="WH-like_DNA-bd_sf"/>
</dbReference>
<dbReference type="PANTHER" id="PTHR48111">
    <property type="entry name" value="REGULATOR OF RPOS"/>
    <property type="match status" value="1"/>
</dbReference>
<feature type="domain" description="Response regulatory" evidence="8">
    <location>
        <begin position="3"/>
        <end position="116"/>
    </location>
</feature>
<name>A0A9J6P5H9_9CLOT</name>
<evidence type="ECO:0000313" key="10">
    <source>
        <dbReference type="EMBL" id="MCM1991835.1"/>
    </source>
</evidence>
<dbReference type="AlphaFoldDB" id="A0A9J6P5H9"/>
<evidence type="ECO:0000256" key="7">
    <source>
        <dbReference type="PROSITE-ProRule" id="PRU01091"/>
    </source>
</evidence>
<evidence type="ECO:0000256" key="6">
    <source>
        <dbReference type="PROSITE-ProRule" id="PRU00169"/>
    </source>
</evidence>
<dbReference type="PROSITE" id="PS51755">
    <property type="entry name" value="OMPR_PHOB"/>
    <property type="match status" value="1"/>
</dbReference>
<dbReference type="GO" id="GO:0005829">
    <property type="term" value="C:cytosol"/>
    <property type="evidence" value="ECO:0007669"/>
    <property type="project" value="TreeGrafter"/>
</dbReference>
<keyword evidence="3 7" id="KW-0238">DNA-binding</keyword>
<comment type="caution">
    <text evidence="10">The sequence shown here is derived from an EMBL/GenBank/DDBJ whole genome shotgun (WGS) entry which is preliminary data.</text>
</comment>
<dbReference type="Pfam" id="PF00486">
    <property type="entry name" value="Trans_reg_C"/>
    <property type="match status" value="1"/>
</dbReference>
<dbReference type="Gene3D" id="3.40.50.2300">
    <property type="match status" value="1"/>
</dbReference>
<keyword evidence="4" id="KW-0804">Transcription</keyword>
<keyword evidence="2" id="KW-0805">Transcription regulation</keyword>
<evidence type="ECO:0000256" key="1">
    <source>
        <dbReference type="ARBA" id="ARBA00018672"/>
    </source>
</evidence>